<keyword evidence="2" id="KW-1185">Reference proteome</keyword>
<accession>A0A4U1B6S1</accession>
<name>A0A4U1B6S1_9GAMM</name>
<sequence>MVYKCAVAGSNSLIRMLPLAKPCRRYRYGLSIMNILKKHVAALLTLAISVGAVFHANAEEAPQVRVDSDFINIHLGPGKETPVFYVAEKDEWIELTNRRTGWFKVKTEAGVEGWIDESELKFTLDENGNRVTYNPSVVKEFITSLSK</sequence>
<dbReference type="Pfam" id="PF06347">
    <property type="entry name" value="SH3_4"/>
    <property type="match status" value="1"/>
</dbReference>
<evidence type="ECO:0008006" key="3">
    <source>
        <dbReference type="Google" id="ProtNLM"/>
    </source>
</evidence>
<reference evidence="1 2" key="1">
    <citation type="submission" date="2019-04" db="EMBL/GenBank/DDBJ databases">
        <title>Thalassotalea guangxiensis sp. nov., isolated from sediment of the coastal wetland.</title>
        <authorList>
            <person name="Zheng S."/>
            <person name="Zhang D."/>
        </authorList>
    </citation>
    <scope>NUCLEOTIDE SEQUENCE [LARGE SCALE GENOMIC DNA]</scope>
    <source>
        <strain evidence="1 2">ZS-4</strain>
    </source>
</reference>
<proteinExistence type="predicted"/>
<dbReference type="Gene3D" id="2.30.30.40">
    <property type="entry name" value="SH3 Domains"/>
    <property type="match status" value="1"/>
</dbReference>
<dbReference type="AlphaFoldDB" id="A0A4U1B6S1"/>
<evidence type="ECO:0000313" key="2">
    <source>
        <dbReference type="Proteomes" id="UP000307999"/>
    </source>
</evidence>
<organism evidence="1 2">
    <name type="scientific">Thalassotalea mangrovi</name>
    <dbReference type="NCBI Taxonomy" id="2572245"/>
    <lineage>
        <taxon>Bacteria</taxon>
        <taxon>Pseudomonadati</taxon>
        <taxon>Pseudomonadota</taxon>
        <taxon>Gammaproteobacteria</taxon>
        <taxon>Alteromonadales</taxon>
        <taxon>Colwelliaceae</taxon>
        <taxon>Thalassotalea</taxon>
    </lineage>
</organism>
<dbReference type="OrthoDB" id="9148835at2"/>
<dbReference type="EMBL" id="SWDB01000010">
    <property type="protein sequence ID" value="TKB46097.1"/>
    <property type="molecule type" value="Genomic_DNA"/>
</dbReference>
<comment type="caution">
    <text evidence="1">The sequence shown here is derived from an EMBL/GenBank/DDBJ whole genome shotgun (WGS) entry which is preliminary data.</text>
</comment>
<evidence type="ECO:0000313" key="1">
    <source>
        <dbReference type="EMBL" id="TKB46097.1"/>
    </source>
</evidence>
<protein>
    <recommendedName>
        <fullName evidence="3">SH3 domain-containing protein</fullName>
    </recommendedName>
</protein>
<dbReference type="InterPro" id="IPR010466">
    <property type="entry name" value="DUF1058"/>
</dbReference>
<gene>
    <name evidence="1" type="ORF">E8M12_05560</name>
</gene>
<dbReference type="Proteomes" id="UP000307999">
    <property type="component" value="Unassembled WGS sequence"/>
</dbReference>